<accession>A0A101U2X8</accession>
<protein>
    <submittedName>
        <fullName evidence="3">Uncharacterized protein</fullName>
    </submittedName>
</protein>
<feature type="region of interest" description="Disordered" evidence="1">
    <location>
        <begin position="79"/>
        <end position="107"/>
    </location>
</feature>
<evidence type="ECO:0000313" key="3">
    <source>
        <dbReference type="EMBL" id="KUO02994.1"/>
    </source>
</evidence>
<keyword evidence="4" id="KW-1185">Reference proteome</keyword>
<keyword evidence="2" id="KW-0472">Membrane</keyword>
<feature type="compositionally biased region" description="Low complexity" evidence="1">
    <location>
        <begin position="89"/>
        <end position="107"/>
    </location>
</feature>
<comment type="caution">
    <text evidence="3">The sequence shown here is derived from an EMBL/GenBank/DDBJ whole genome shotgun (WGS) entry which is preliminary data.</text>
</comment>
<proteinExistence type="predicted"/>
<evidence type="ECO:0000313" key="4">
    <source>
        <dbReference type="Proteomes" id="UP000053429"/>
    </source>
</evidence>
<dbReference type="AlphaFoldDB" id="A0A101U2X8"/>
<sequence>MLLIGGGKGDALTGLQNLTILAAAPFTLVMVGLCVALTRDLRQDPLIIRGRIGKEAIETAVIAGHEKYDGDFELRIGPVACNDGTEDAQSQSQESSQPTQSPSSAAR</sequence>
<keyword evidence="2" id="KW-1133">Transmembrane helix</keyword>
<dbReference type="STRING" id="661399.AQJ67_18535"/>
<evidence type="ECO:0000256" key="2">
    <source>
        <dbReference type="SAM" id="Phobius"/>
    </source>
</evidence>
<organism evidence="3 4">
    <name type="scientific">Streptomyces caeruleatus</name>
    <dbReference type="NCBI Taxonomy" id="661399"/>
    <lineage>
        <taxon>Bacteria</taxon>
        <taxon>Bacillati</taxon>
        <taxon>Actinomycetota</taxon>
        <taxon>Actinomycetes</taxon>
        <taxon>Kitasatosporales</taxon>
        <taxon>Streptomycetaceae</taxon>
        <taxon>Streptomyces</taxon>
    </lineage>
</organism>
<feature type="transmembrane region" description="Helical" evidence="2">
    <location>
        <begin position="20"/>
        <end position="38"/>
    </location>
</feature>
<evidence type="ECO:0000256" key="1">
    <source>
        <dbReference type="SAM" id="MobiDB-lite"/>
    </source>
</evidence>
<reference evidence="3 4" key="1">
    <citation type="submission" date="2015-10" db="EMBL/GenBank/DDBJ databases">
        <title>Draft genome sequence of Streptomyces caeruleatus NRRL B-24802, type strain for the species Streptomyces caeruleatus.</title>
        <authorList>
            <person name="Ruckert C."/>
            <person name="Winkler A."/>
            <person name="Kalinowski J."/>
            <person name="Kampfer P."/>
            <person name="Glaeser S."/>
        </authorList>
    </citation>
    <scope>NUCLEOTIDE SEQUENCE [LARGE SCALE GENOMIC DNA]</scope>
    <source>
        <strain evidence="3 4">NRRL B-24802</strain>
    </source>
</reference>
<dbReference type="EMBL" id="LMWY01000022">
    <property type="protein sequence ID" value="KUO02994.1"/>
    <property type="molecule type" value="Genomic_DNA"/>
</dbReference>
<gene>
    <name evidence="3" type="ORF">AQJ67_18535</name>
</gene>
<keyword evidence="2" id="KW-0812">Transmembrane</keyword>
<dbReference type="Proteomes" id="UP000053429">
    <property type="component" value="Unassembled WGS sequence"/>
</dbReference>
<name>A0A101U2X8_9ACTN</name>